<dbReference type="Proteomes" id="UP000261758">
    <property type="component" value="Chromosome"/>
</dbReference>
<reference evidence="1 2" key="1">
    <citation type="submission" date="2017-08" db="EMBL/GenBank/DDBJ databases">
        <title>Genome sequences of Ralstonia solanacearum Species Complex (RSSC) isolated from Potato bacterial wilts in Korea.</title>
        <authorList>
            <person name="Cho H."/>
            <person name="Song E.-S."/>
            <person name="Lee Y.K."/>
            <person name="Lee S."/>
            <person name="Lee S.-W."/>
            <person name="Jo A."/>
            <person name="Kim J.-G."/>
            <person name="Hwang I."/>
        </authorList>
    </citation>
    <scope>NUCLEOTIDE SEQUENCE [LARGE SCALE GENOMIC DNA]</scope>
    <source>
        <strain evidence="1 2">T98</strain>
    </source>
</reference>
<dbReference type="EMBL" id="CP022759">
    <property type="protein sequence ID" value="AXV82988.1"/>
    <property type="molecule type" value="Genomic_DNA"/>
</dbReference>
<protein>
    <submittedName>
        <fullName evidence="1">Uncharacterized protein</fullName>
    </submittedName>
</protein>
<dbReference type="AlphaFoldDB" id="A0AAD0SA76"/>
<evidence type="ECO:0000313" key="1">
    <source>
        <dbReference type="EMBL" id="AXV82988.1"/>
    </source>
</evidence>
<proteinExistence type="predicted"/>
<dbReference type="Pfam" id="PF14375">
    <property type="entry name" value="Cys_rich_CWC"/>
    <property type="match status" value="1"/>
</dbReference>
<dbReference type="InterPro" id="IPR032720">
    <property type="entry name" value="Cys_rich_CWC"/>
</dbReference>
<name>A0AAD0SA76_RALSL</name>
<evidence type="ECO:0000313" key="2">
    <source>
        <dbReference type="Proteomes" id="UP000261758"/>
    </source>
</evidence>
<organism evidence="1 2">
    <name type="scientific">Ralstonia solanacearum</name>
    <name type="common">Pseudomonas solanacearum</name>
    <dbReference type="NCBI Taxonomy" id="305"/>
    <lineage>
        <taxon>Bacteria</taxon>
        <taxon>Pseudomonadati</taxon>
        <taxon>Pseudomonadota</taxon>
        <taxon>Betaproteobacteria</taxon>
        <taxon>Burkholderiales</taxon>
        <taxon>Burkholderiaceae</taxon>
        <taxon>Ralstonia</taxon>
        <taxon>Ralstonia solanacearum species complex</taxon>
    </lineage>
</organism>
<gene>
    <name evidence="1" type="ORF">CJO77_16415</name>
</gene>
<dbReference type="RefSeq" id="WP_118870009.1">
    <property type="nucleotide sequence ID" value="NZ_CP022759.1"/>
</dbReference>
<accession>A0AAD0SA76</accession>
<sequence>MGAPAPIAAAPGQPAAANAVCVACGAELRCGAIGDGMQPDAACWCMLERNLPASTLQSGQGCLCPRCLREAIARAGATGD</sequence>